<dbReference type="OrthoDB" id="2842789at2"/>
<dbReference type="Proteomes" id="UP000326671">
    <property type="component" value="Unassembled WGS sequence"/>
</dbReference>
<dbReference type="RefSeq" id="WP_150441639.1">
    <property type="nucleotide sequence ID" value="NZ_VYKL01000031.1"/>
</dbReference>
<reference evidence="2 3" key="1">
    <citation type="submission" date="2019-09" db="EMBL/GenBank/DDBJ databases">
        <title>Whole genome sequences of isolates from the Mars Exploration Rovers.</title>
        <authorList>
            <person name="Seuylemezian A."/>
            <person name="Vaishampayan P."/>
        </authorList>
    </citation>
    <scope>NUCLEOTIDE SEQUENCE [LARGE SCALE GENOMIC DNA]</scope>
    <source>
        <strain evidence="2 3">MER_TA_151</strain>
    </source>
</reference>
<dbReference type="AlphaFoldDB" id="A0A5J5HJA3"/>
<protein>
    <submittedName>
        <fullName evidence="2">Uncharacterized protein</fullName>
    </submittedName>
</protein>
<dbReference type="EMBL" id="VYKL01000031">
    <property type="protein sequence ID" value="KAA9019482.1"/>
    <property type="molecule type" value="Genomic_DNA"/>
</dbReference>
<sequence>MMLSILPVAIVVFIVVIIIAIIMKGKKFVTIKFTYWLLLIYIGVLIISLVAASFVMGDSTKVREIVLEKDIRENRLELEKQLSSGSFEQIDANYLLKQSSFEYHQPSMKMMINGHFAPRIFIEKKEQDDGVIDAYAFSSGLYIDGVNFTERITLPTFSLNNNQFEISLPDNHEGINISMIKNEFTITQFIGGAASFFNPIEHNESIIYLRLPKSLTIQTEQNSYFLEYVNE</sequence>
<feature type="transmembrane region" description="Helical" evidence="1">
    <location>
        <begin position="35"/>
        <end position="56"/>
    </location>
</feature>
<accession>A0A5J5HJA3</accession>
<evidence type="ECO:0000313" key="3">
    <source>
        <dbReference type="Proteomes" id="UP000326671"/>
    </source>
</evidence>
<keyword evidence="1" id="KW-1133">Transmembrane helix</keyword>
<gene>
    <name evidence="2" type="ORF">F4V44_19220</name>
</gene>
<evidence type="ECO:0000256" key="1">
    <source>
        <dbReference type="SAM" id="Phobius"/>
    </source>
</evidence>
<keyword evidence="1" id="KW-0472">Membrane</keyword>
<comment type="caution">
    <text evidence="2">The sequence shown here is derived from an EMBL/GenBank/DDBJ whole genome shotgun (WGS) entry which is preliminary data.</text>
</comment>
<proteinExistence type="predicted"/>
<keyword evidence="3" id="KW-1185">Reference proteome</keyword>
<feature type="transmembrane region" description="Helical" evidence="1">
    <location>
        <begin position="6"/>
        <end position="23"/>
    </location>
</feature>
<organism evidence="2 3">
    <name type="scientific">Niallia endozanthoxylica</name>
    <dbReference type="NCBI Taxonomy" id="2036016"/>
    <lineage>
        <taxon>Bacteria</taxon>
        <taxon>Bacillati</taxon>
        <taxon>Bacillota</taxon>
        <taxon>Bacilli</taxon>
        <taxon>Bacillales</taxon>
        <taxon>Bacillaceae</taxon>
        <taxon>Niallia</taxon>
    </lineage>
</organism>
<evidence type="ECO:0000313" key="2">
    <source>
        <dbReference type="EMBL" id="KAA9019482.1"/>
    </source>
</evidence>
<name>A0A5J5HJA3_9BACI</name>
<keyword evidence="1" id="KW-0812">Transmembrane</keyword>